<reference evidence="1" key="1">
    <citation type="submission" date="2020-05" db="EMBL/GenBank/DDBJ databases">
        <title>Complete genome sequence of Bradyrhizobium diazoefficiens XF9 isolated from soybean nodule.</title>
        <authorList>
            <person name="Noda R."/>
            <person name="Kakizaki K."/>
            <person name="Minamisawa K."/>
        </authorList>
    </citation>
    <scope>NUCLEOTIDE SEQUENCE</scope>
    <source>
        <strain evidence="1">XF9</strain>
    </source>
</reference>
<name>A0A810C394_9BRAD</name>
<dbReference type="EMBL" id="AP023098">
    <property type="protein sequence ID" value="BCE83788.1"/>
    <property type="molecule type" value="Genomic_DNA"/>
</dbReference>
<gene>
    <name evidence="1" type="ORF">XF9B_52090</name>
</gene>
<proteinExistence type="predicted"/>
<organism evidence="1">
    <name type="scientific">Bradyrhizobium diazoefficiens</name>
    <dbReference type="NCBI Taxonomy" id="1355477"/>
    <lineage>
        <taxon>Bacteria</taxon>
        <taxon>Pseudomonadati</taxon>
        <taxon>Pseudomonadota</taxon>
        <taxon>Alphaproteobacteria</taxon>
        <taxon>Hyphomicrobiales</taxon>
        <taxon>Nitrobacteraceae</taxon>
        <taxon>Bradyrhizobium</taxon>
    </lineage>
</organism>
<sequence length="197" mass="21743">MPKTQVGHVTARALALVAARCRALPGLQLPSRGQMPRMPDDSKVEIDKDGWLLTAVSWKERLTCHRDWICVRQWSLRMRSSPSIVPADRLDRDVYLVLEDFGARAGCAWREADEAQTDLETVIRLILSGEYTYPVRVVAFNAIEGWSRDATSGVADAVAQCAIDTGDEVSEALQAFIAENSTKAFDLQLSLPLRGAA</sequence>
<dbReference type="AlphaFoldDB" id="A0A810C394"/>
<accession>A0A810C394</accession>
<protein>
    <submittedName>
        <fullName evidence="1">Uncharacterized protein</fullName>
    </submittedName>
</protein>
<evidence type="ECO:0000313" key="1">
    <source>
        <dbReference type="EMBL" id="BCE83788.1"/>
    </source>
</evidence>